<dbReference type="EMBL" id="JAFNEN010002609">
    <property type="protein sequence ID" value="KAG8172543.1"/>
    <property type="molecule type" value="Genomic_DNA"/>
</dbReference>
<dbReference type="Proteomes" id="UP000827092">
    <property type="component" value="Unassembled WGS sequence"/>
</dbReference>
<evidence type="ECO:0000313" key="1">
    <source>
        <dbReference type="EMBL" id="KAG8172543.1"/>
    </source>
</evidence>
<protein>
    <submittedName>
        <fullName evidence="1">Uncharacterized protein</fullName>
    </submittedName>
</protein>
<comment type="caution">
    <text evidence="1">The sequence shown here is derived from an EMBL/GenBank/DDBJ whole genome shotgun (WGS) entry which is preliminary data.</text>
</comment>
<accession>A0AAV6TLJ6</accession>
<dbReference type="AlphaFoldDB" id="A0AAV6TLJ6"/>
<reference evidence="1 2" key="1">
    <citation type="journal article" date="2022" name="Nat. Ecol. Evol.">
        <title>A masculinizing supergene underlies an exaggerated male reproductive morph in a spider.</title>
        <authorList>
            <person name="Hendrickx F."/>
            <person name="De Corte Z."/>
            <person name="Sonet G."/>
            <person name="Van Belleghem S.M."/>
            <person name="Kostlbacher S."/>
            <person name="Vangestel C."/>
        </authorList>
    </citation>
    <scope>NUCLEOTIDE SEQUENCE [LARGE SCALE GENOMIC DNA]</scope>
    <source>
        <strain evidence="1">W744_W776</strain>
    </source>
</reference>
<evidence type="ECO:0000313" key="2">
    <source>
        <dbReference type="Proteomes" id="UP000827092"/>
    </source>
</evidence>
<gene>
    <name evidence="1" type="ORF">JTE90_026967</name>
</gene>
<sequence>TTLPPCRLKRRRLLPLDSQVRHWDRDRWRTPDAGHRFLGGLHCPTQAQEEGNFDQRIFHLFRGLTPTTLTVEIKSVTTIAGPFL</sequence>
<name>A0AAV6TLJ6_9ARAC</name>
<keyword evidence="2" id="KW-1185">Reference proteome</keyword>
<feature type="non-terminal residue" evidence="1">
    <location>
        <position position="1"/>
    </location>
</feature>
<proteinExistence type="predicted"/>
<organism evidence="1 2">
    <name type="scientific">Oedothorax gibbosus</name>
    <dbReference type="NCBI Taxonomy" id="931172"/>
    <lineage>
        <taxon>Eukaryota</taxon>
        <taxon>Metazoa</taxon>
        <taxon>Ecdysozoa</taxon>
        <taxon>Arthropoda</taxon>
        <taxon>Chelicerata</taxon>
        <taxon>Arachnida</taxon>
        <taxon>Araneae</taxon>
        <taxon>Araneomorphae</taxon>
        <taxon>Entelegynae</taxon>
        <taxon>Araneoidea</taxon>
        <taxon>Linyphiidae</taxon>
        <taxon>Erigoninae</taxon>
        <taxon>Oedothorax</taxon>
    </lineage>
</organism>